<dbReference type="Proteomes" id="UP001472677">
    <property type="component" value="Unassembled WGS sequence"/>
</dbReference>
<organism evidence="1 2">
    <name type="scientific">Hibiscus sabdariffa</name>
    <name type="common">roselle</name>
    <dbReference type="NCBI Taxonomy" id="183260"/>
    <lineage>
        <taxon>Eukaryota</taxon>
        <taxon>Viridiplantae</taxon>
        <taxon>Streptophyta</taxon>
        <taxon>Embryophyta</taxon>
        <taxon>Tracheophyta</taxon>
        <taxon>Spermatophyta</taxon>
        <taxon>Magnoliopsida</taxon>
        <taxon>eudicotyledons</taxon>
        <taxon>Gunneridae</taxon>
        <taxon>Pentapetalae</taxon>
        <taxon>rosids</taxon>
        <taxon>malvids</taxon>
        <taxon>Malvales</taxon>
        <taxon>Malvaceae</taxon>
        <taxon>Malvoideae</taxon>
        <taxon>Hibiscus</taxon>
    </lineage>
</organism>
<comment type="caution">
    <text evidence="1">The sequence shown here is derived from an EMBL/GenBank/DDBJ whole genome shotgun (WGS) entry which is preliminary data.</text>
</comment>
<proteinExistence type="predicted"/>
<name>A0ABR2B7E5_9ROSI</name>
<reference evidence="1 2" key="1">
    <citation type="journal article" date="2024" name="G3 (Bethesda)">
        <title>Genome assembly of Hibiscus sabdariffa L. provides insights into metabolisms of medicinal natural products.</title>
        <authorList>
            <person name="Kim T."/>
        </authorList>
    </citation>
    <scope>NUCLEOTIDE SEQUENCE [LARGE SCALE GENOMIC DNA]</scope>
    <source>
        <strain evidence="1">TK-2024</strain>
        <tissue evidence="1">Old leaves</tissue>
    </source>
</reference>
<evidence type="ECO:0000313" key="2">
    <source>
        <dbReference type="Proteomes" id="UP001472677"/>
    </source>
</evidence>
<protein>
    <submittedName>
        <fullName evidence="1">Uncharacterized protein</fullName>
    </submittedName>
</protein>
<accession>A0ABR2B7E5</accession>
<keyword evidence="2" id="KW-1185">Reference proteome</keyword>
<evidence type="ECO:0000313" key="1">
    <source>
        <dbReference type="EMBL" id="KAK8502565.1"/>
    </source>
</evidence>
<dbReference type="EMBL" id="JBBPBM010000165">
    <property type="protein sequence ID" value="KAK8502565.1"/>
    <property type="molecule type" value="Genomic_DNA"/>
</dbReference>
<sequence length="92" mass="10248">MRRLVEASGREGEVVEKLGLKNGDDGCEMNKLADAEERFSFIGKDSLTSGLTLHRFSNTLNSLKFVYLFRNYEDDHVLGNGFISSAQLLMSG</sequence>
<gene>
    <name evidence="1" type="ORF">V6N12_013830</name>
</gene>